<dbReference type="EMBL" id="CP154858">
    <property type="protein sequence ID" value="XDT73418.1"/>
    <property type="molecule type" value="Genomic_DNA"/>
</dbReference>
<comment type="cofactor">
    <cofactor evidence="5">
        <name>a divalent metal cation</name>
        <dbReference type="ChEBI" id="CHEBI:60240"/>
    </cofactor>
</comment>
<evidence type="ECO:0000313" key="6">
    <source>
        <dbReference type="EMBL" id="XDT73418.1"/>
    </source>
</evidence>
<dbReference type="Gene3D" id="3.90.950.10">
    <property type="match status" value="1"/>
</dbReference>
<proteinExistence type="inferred from homology"/>
<evidence type="ECO:0000256" key="5">
    <source>
        <dbReference type="HAMAP-Rule" id="MF_00528"/>
    </source>
</evidence>
<accession>A0AB39UZ29</accession>
<dbReference type="GO" id="GO:0005737">
    <property type="term" value="C:cytoplasm"/>
    <property type="evidence" value="ECO:0007669"/>
    <property type="project" value="UniProtKB-SubCell"/>
</dbReference>
<evidence type="ECO:0000256" key="1">
    <source>
        <dbReference type="ARBA" id="ARBA00004496"/>
    </source>
</evidence>
<comment type="function">
    <text evidence="5">Nucleoside triphosphate pyrophosphatase that hydrolyzes 7-methyl-GTP (m(7)GTP). May have a dual role in cell division arrest and in preventing the incorporation of modified nucleotides into cellular nucleic acids.</text>
</comment>
<gene>
    <name evidence="6" type="ORF">AAIA72_05460</name>
</gene>
<name>A0AB39UZ29_9GAMM</name>
<evidence type="ECO:0000256" key="3">
    <source>
        <dbReference type="ARBA" id="ARBA00022801"/>
    </source>
</evidence>
<feature type="site" description="Important for substrate specificity" evidence="5">
    <location>
        <position position="10"/>
    </location>
</feature>
<dbReference type="CDD" id="cd00555">
    <property type="entry name" value="Maf"/>
    <property type="match status" value="1"/>
</dbReference>
<reference evidence="6" key="1">
    <citation type="submission" date="2024-05" db="EMBL/GenBank/DDBJ databases">
        <title>Genome sequencing of novel strain.</title>
        <authorList>
            <person name="Ganbat D."/>
            <person name="Ganbat S."/>
            <person name="Lee S.-J."/>
        </authorList>
    </citation>
    <scope>NUCLEOTIDE SEQUENCE</scope>
    <source>
        <strain evidence="6">SMD15-11</strain>
    </source>
</reference>
<feature type="site" description="Important for substrate specificity" evidence="5">
    <location>
        <position position="154"/>
    </location>
</feature>
<keyword evidence="4 5" id="KW-0546">Nucleotide metabolism</keyword>
<comment type="caution">
    <text evidence="5">Lacks conserved residue(s) required for the propagation of feature annotation.</text>
</comment>
<feature type="site" description="Important for substrate specificity" evidence="5">
    <location>
        <position position="68"/>
    </location>
</feature>
<dbReference type="KEGG" id="tcd:AAIA72_05460"/>
<dbReference type="GO" id="GO:0047429">
    <property type="term" value="F:nucleoside triphosphate diphosphatase activity"/>
    <property type="evidence" value="ECO:0007669"/>
    <property type="project" value="InterPro"/>
</dbReference>
<dbReference type="HAMAP" id="MF_00528">
    <property type="entry name" value="Maf"/>
    <property type="match status" value="1"/>
</dbReference>
<keyword evidence="3 5" id="KW-0378">Hydrolase</keyword>
<dbReference type="PANTHER" id="PTHR43213">
    <property type="entry name" value="BIFUNCTIONAL DTTP/UTP PYROPHOSPHATASE/METHYLTRANSFERASE PROTEIN-RELATED"/>
    <property type="match status" value="1"/>
</dbReference>
<dbReference type="PIRSF" id="PIRSF006305">
    <property type="entry name" value="Maf"/>
    <property type="match status" value="1"/>
</dbReference>
<keyword evidence="2 5" id="KW-0963">Cytoplasm</keyword>
<dbReference type="InterPro" id="IPR003697">
    <property type="entry name" value="Maf-like"/>
</dbReference>
<dbReference type="PANTHER" id="PTHR43213:SF10">
    <property type="entry name" value="7-METHYL-GTP PYROPHOSPHATASE"/>
    <property type="match status" value="1"/>
</dbReference>
<evidence type="ECO:0000256" key="2">
    <source>
        <dbReference type="ARBA" id="ARBA00022490"/>
    </source>
</evidence>
<dbReference type="Pfam" id="PF02545">
    <property type="entry name" value="Maf"/>
    <property type="match status" value="1"/>
</dbReference>
<comment type="catalytic activity">
    <reaction evidence="5">
        <text>N(7)-methyl-GTP + H2O = N(7)-methyl-GMP + diphosphate + H(+)</text>
        <dbReference type="Rhea" id="RHEA:58744"/>
        <dbReference type="ChEBI" id="CHEBI:15377"/>
        <dbReference type="ChEBI" id="CHEBI:15378"/>
        <dbReference type="ChEBI" id="CHEBI:33019"/>
        <dbReference type="ChEBI" id="CHEBI:58285"/>
        <dbReference type="ChEBI" id="CHEBI:87133"/>
    </reaction>
</comment>
<comment type="similarity">
    <text evidence="5">Belongs to the Maf family. YceF subfamily.</text>
</comment>
<dbReference type="EC" id="3.6.1.-" evidence="5"/>
<evidence type="ECO:0000256" key="4">
    <source>
        <dbReference type="ARBA" id="ARBA00023080"/>
    </source>
</evidence>
<dbReference type="AlphaFoldDB" id="A0AB39UZ29"/>
<organism evidence="6">
    <name type="scientific">Thermohahella caldifontis</name>
    <dbReference type="NCBI Taxonomy" id="3142973"/>
    <lineage>
        <taxon>Bacteria</taxon>
        <taxon>Pseudomonadati</taxon>
        <taxon>Pseudomonadota</taxon>
        <taxon>Gammaproteobacteria</taxon>
        <taxon>Oceanospirillales</taxon>
        <taxon>Hahellaceae</taxon>
        <taxon>Thermohahella</taxon>
    </lineage>
</organism>
<dbReference type="InterPro" id="IPR029001">
    <property type="entry name" value="ITPase-like_fam"/>
</dbReference>
<protein>
    <recommendedName>
        <fullName evidence="5">7-methyl-GTP pyrophosphatase</fullName>
        <shortName evidence="5">m(7)GTP pyrophosphatase</shortName>
        <ecNumber evidence="5">3.6.1.-</ecNumber>
    </recommendedName>
</protein>
<dbReference type="GO" id="GO:0009117">
    <property type="term" value="P:nucleotide metabolic process"/>
    <property type="evidence" value="ECO:0007669"/>
    <property type="project" value="UniProtKB-KW"/>
</dbReference>
<sequence>MILLASQSPYKRQQLSALGLPVSFCSPDTDESALPGEHPRDTALRLAAAKAENPASANSTDWVIGSDQTAHLESETHLLRKPGSIEAAIEQLTYCSGQTVLFHSGIAVRPPGTRAARVAVETVRVRFRNLDKETISRYIRKEMPLDCVGAFKCEGLGISLFESIESRDPTALVGLPMIALCRLLREAGLTIP</sequence>
<dbReference type="SUPFAM" id="SSF52972">
    <property type="entry name" value="ITPase-like"/>
    <property type="match status" value="1"/>
</dbReference>
<feature type="active site" description="Proton acceptor" evidence="5">
    <location>
        <position position="67"/>
    </location>
</feature>
<comment type="subcellular location">
    <subcellularLocation>
        <location evidence="1 5">Cytoplasm</location>
    </subcellularLocation>
</comment>
<dbReference type="RefSeq" id="WP_369602409.1">
    <property type="nucleotide sequence ID" value="NZ_CP154858.1"/>
</dbReference>